<organism evidence="3 4">
    <name type="scientific">Suillus plorans</name>
    <dbReference type="NCBI Taxonomy" id="116603"/>
    <lineage>
        <taxon>Eukaryota</taxon>
        <taxon>Fungi</taxon>
        <taxon>Dikarya</taxon>
        <taxon>Basidiomycota</taxon>
        <taxon>Agaricomycotina</taxon>
        <taxon>Agaricomycetes</taxon>
        <taxon>Agaricomycetidae</taxon>
        <taxon>Boletales</taxon>
        <taxon>Suillineae</taxon>
        <taxon>Suillaceae</taxon>
        <taxon>Suillus</taxon>
    </lineage>
</organism>
<evidence type="ECO:0000313" key="3">
    <source>
        <dbReference type="EMBL" id="KAG1785090.1"/>
    </source>
</evidence>
<feature type="compositionally biased region" description="Acidic residues" evidence="1">
    <location>
        <begin position="305"/>
        <end position="328"/>
    </location>
</feature>
<dbReference type="RefSeq" id="XP_041152575.1">
    <property type="nucleotide sequence ID" value="XM_041300945.1"/>
</dbReference>
<proteinExistence type="predicted"/>
<evidence type="ECO:0000259" key="2">
    <source>
        <dbReference type="Pfam" id="PF20231"/>
    </source>
</evidence>
<keyword evidence="4" id="KW-1185">Reference proteome</keyword>
<dbReference type="InterPro" id="IPR046496">
    <property type="entry name" value="DUF6589"/>
</dbReference>
<dbReference type="EMBL" id="JABBWE010000119">
    <property type="protein sequence ID" value="KAG1785090.1"/>
    <property type="molecule type" value="Genomic_DNA"/>
</dbReference>
<sequence length="328" mass="36834">MDVNNSTVSGNIRAVVEILTQGGIYDPDADILDNPDISQHIILIHGDLGTGERLQSAQLRQSLEATLWNRFQHVIFIPGLFHLKMACADAIWRTFLQPLVAQEDETSLMHDVMQLRPKETGTYCSKPGFRLEAFTASELTFDELKAIANEIALKYVATHKLLQMRQTSIIAWILILKATGKHKYATHMTNFLINMHFVFPAGLKHAVKNGGKGSNRTVDRIFLESPLVEAYRNTQVMVQKNFLHAHLTTSHVLANMIKTFEGLIMKMAAQSPHTVVLGRKTCCEIPDLIDKGRDMMEKAAHGEGNDEPNVEMDDREEGAEMEDVLMEV</sequence>
<feature type="region of interest" description="Disordered" evidence="1">
    <location>
        <begin position="298"/>
        <end position="328"/>
    </location>
</feature>
<name>A0A9P7ABH3_9AGAM</name>
<dbReference type="Proteomes" id="UP000719766">
    <property type="component" value="Unassembled WGS sequence"/>
</dbReference>
<feature type="domain" description="DUF6589" evidence="2">
    <location>
        <begin position="1"/>
        <end position="130"/>
    </location>
</feature>
<reference evidence="3" key="1">
    <citation type="journal article" date="2020" name="New Phytol.">
        <title>Comparative genomics reveals dynamic genome evolution in host specialist ectomycorrhizal fungi.</title>
        <authorList>
            <person name="Lofgren L.A."/>
            <person name="Nguyen N.H."/>
            <person name="Vilgalys R."/>
            <person name="Ruytinx J."/>
            <person name="Liao H.L."/>
            <person name="Branco S."/>
            <person name="Kuo A."/>
            <person name="LaButti K."/>
            <person name="Lipzen A."/>
            <person name="Andreopoulos W."/>
            <person name="Pangilinan J."/>
            <person name="Riley R."/>
            <person name="Hundley H."/>
            <person name="Na H."/>
            <person name="Barry K."/>
            <person name="Grigoriev I.V."/>
            <person name="Stajich J.E."/>
            <person name="Kennedy P.G."/>
        </authorList>
    </citation>
    <scope>NUCLEOTIDE SEQUENCE</scope>
    <source>
        <strain evidence="3">S12</strain>
    </source>
</reference>
<accession>A0A9P7ABH3</accession>
<protein>
    <recommendedName>
        <fullName evidence="2">DUF6589 domain-containing protein</fullName>
    </recommendedName>
</protein>
<evidence type="ECO:0000256" key="1">
    <source>
        <dbReference type="SAM" id="MobiDB-lite"/>
    </source>
</evidence>
<dbReference type="OrthoDB" id="4743193at2759"/>
<dbReference type="GeneID" id="64594709"/>
<gene>
    <name evidence="3" type="ORF">HD556DRAFT_1314538</name>
</gene>
<evidence type="ECO:0000313" key="4">
    <source>
        <dbReference type="Proteomes" id="UP000719766"/>
    </source>
</evidence>
<comment type="caution">
    <text evidence="3">The sequence shown here is derived from an EMBL/GenBank/DDBJ whole genome shotgun (WGS) entry which is preliminary data.</text>
</comment>
<dbReference type="AlphaFoldDB" id="A0A9P7ABH3"/>
<dbReference type="Pfam" id="PF20231">
    <property type="entry name" value="DUF6589"/>
    <property type="match status" value="1"/>
</dbReference>